<protein>
    <submittedName>
        <fullName evidence="2">AAA family ATPase</fullName>
    </submittedName>
</protein>
<sequence length="627" mass="73702">MEVLYIWIGKYKNINNQGFNFGGELTFQFESGKLKVTPNPMHIPGFFNIFRKEKGTIYANILNVTGIAGENGTGKSNFLEFLKHLSTYKNEDYLICYKLKEKYFITGTECQIIGTDVEITRTQIDEFCSSNRLIYLSNILDITRNETSNYHLYNVSTNYLVNNEGFDQFRANEFLRQIQFSLDNNFSSLIDFKLPHKIICKLIIDENDNFDRQILRWSEATINQKELSSDEEIILRNNIKNLRKLRGVLLQLCSKQEKFICYNNFIRLLITVFWKEILELPRQITLYLINRIDLFNELIEHLIIGLKNKNDIEVNLVEDLTINAFKEMFNSIEDLTVVINMGLNSKYERKNLKTILNKWKRATRAKIQVLIKFTSIFLDESSSCLDNQIKIPFESLELQEFTDNYSRSIMKKNYLQFEWTELSTGQVARLNIYSRLHYAMKKLPKNIKDIVIIIDEGELYFHPEWQRKWLWYILRAISLIFTDRNVQVIQTTHSPFVLSDLPNHNVIFLKKGKLGAEVIDGLEDNQLTFASNIHMLLSNSFFMENGLVGEVAKSKINQLIKILQNKDVEEIRKNEFSMTKQLRYIGEPIVRNKLFSMLDNILTIDYLKVNRRLDAIEELLNKRGKND</sequence>
<evidence type="ECO:0000259" key="1">
    <source>
        <dbReference type="Pfam" id="PF13304"/>
    </source>
</evidence>
<dbReference type="SUPFAM" id="SSF52540">
    <property type="entry name" value="P-loop containing nucleoside triphosphate hydrolases"/>
    <property type="match status" value="1"/>
</dbReference>
<evidence type="ECO:0000313" key="3">
    <source>
        <dbReference type="Proteomes" id="UP000679749"/>
    </source>
</evidence>
<proteinExistence type="predicted"/>
<reference evidence="2" key="1">
    <citation type="submission" date="2021-05" db="EMBL/GenBank/DDBJ databases">
        <title>Novel Bacillus species.</title>
        <authorList>
            <person name="Liu G."/>
        </authorList>
    </citation>
    <scope>NUCLEOTIDE SEQUENCE</scope>
    <source>
        <strain evidence="2">FJAT-49825</strain>
    </source>
</reference>
<accession>A0A942U4Q0</accession>
<feature type="domain" description="ATPase AAA-type core" evidence="1">
    <location>
        <begin position="406"/>
        <end position="499"/>
    </location>
</feature>
<keyword evidence="3" id="KW-1185">Reference proteome</keyword>
<dbReference type="PANTHER" id="PTHR32182">
    <property type="entry name" value="DNA REPLICATION AND REPAIR PROTEIN RECF"/>
    <property type="match status" value="1"/>
</dbReference>
<evidence type="ECO:0000313" key="2">
    <source>
        <dbReference type="EMBL" id="MBS4212693.1"/>
    </source>
</evidence>
<dbReference type="GO" id="GO:0005524">
    <property type="term" value="F:ATP binding"/>
    <property type="evidence" value="ECO:0007669"/>
    <property type="project" value="InterPro"/>
</dbReference>
<dbReference type="Proteomes" id="UP000679749">
    <property type="component" value="Unassembled WGS sequence"/>
</dbReference>
<dbReference type="RefSeq" id="WP_213117226.1">
    <property type="nucleotide sequence ID" value="NZ_JAGYPF010000002.1"/>
</dbReference>
<organism evidence="2 3">
    <name type="scientific">Neobacillus rhizophilus</name>
    <dbReference type="NCBI Taxonomy" id="2833579"/>
    <lineage>
        <taxon>Bacteria</taxon>
        <taxon>Bacillati</taxon>
        <taxon>Bacillota</taxon>
        <taxon>Bacilli</taxon>
        <taxon>Bacillales</taxon>
        <taxon>Bacillaceae</taxon>
        <taxon>Neobacillus</taxon>
    </lineage>
</organism>
<dbReference type="Gene3D" id="3.40.50.300">
    <property type="entry name" value="P-loop containing nucleotide triphosphate hydrolases"/>
    <property type="match status" value="2"/>
</dbReference>
<dbReference type="InterPro" id="IPR003959">
    <property type="entry name" value="ATPase_AAA_core"/>
</dbReference>
<dbReference type="Pfam" id="PF13304">
    <property type="entry name" value="AAA_21"/>
    <property type="match status" value="1"/>
</dbReference>
<dbReference type="InterPro" id="IPR027417">
    <property type="entry name" value="P-loop_NTPase"/>
</dbReference>
<dbReference type="AlphaFoldDB" id="A0A942U4Q0"/>
<name>A0A942U4Q0_9BACI</name>
<dbReference type="PANTHER" id="PTHR32182:SF23">
    <property type="entry name" value="ATP BINDING PROTEIN"/>
    <property type="match status" value="1"/>
</dbReference>
<dbReference type="GO" id="GO:0000731">
    <property type="term" value="P:DNA synthesis involved in DNA repair"/>
    <property type="evidence" value="ECO:0007669"/>
    <property type="project" value="TreeGrafter"/>
</dbReference>
<comment type="caution">
    <text evidence="2">The sequence shown here is derived from an EMBL/GenBank/DDBJ whole genome shotgun (WGS) entry which is preliminary data.</text>
</comment>
<gene>
    <name evidence="2" type="ORF">KHA99_09560</name>
</gene>
<dbReference type="EMBL" id="JAGYPF010000002">
    <property type="protein sequence ID" value="MBS4212693.1"/>
    <property type="molecule type" value="Genomic_DNA"/>
</dbReference>
<dbReference type="GO" id="GO:0006302">
    <property type="term" value="P:double-strand break repair"/>
    <property type="evidence" value="ECO:0007669"/>
    <property type="project" value="TreeGrafter"/>
</dbReference>
<dbReference type="GO" id="GO:0016887">
    <property type="term" value="F:ATP hydrolysis activity"/>
    <property type="evidence" value="ECO:0007669"/>
    <property type="project" value="InterPro"/>
</dbReference>